<accession>A0A3D9FF95</accession>
<keyword evidence="1" id="KW-1133">Transmembrane helix</keyword>
<evidence type="ECO:0000256" key="1">
    <source>
        <dbReference type="SAM" id="Phobius"/>
    </source>
</evidence>
<evidence type="ECO:0000313" key="2">
    <source>
        <dbReference type="EMBL" id="RED16505.1"/>
    </source>
</evidence>
<feature type="transmembrane region" description="Helical" evidence="1">
    <location>
        <begin position="104"/>
        <end position="129"/>
    </location>
</feature>
<name>A0A3D9FF95_9SPHN</name>
<keyword evidence="1" id="KW-0472">Membrane</keyword>
<reference evidence="2 3" key="1">
    <citation type="submission" date="2018-07" db="EMBL/GenBank/DDBJ databases">
        <title>Genomic Encyclopedia of Type Strains, Phase IV (KMG-IV): sequencing the most valuable type-strain genomes for metagenomic binning, comparative biology and taxonomic classification.</title>
        <authorList>
            <person name="Goeker M."/>
        </authorList>
    </citation>
    <scope>NUCLEOTIDE SEQUENCE [LARGE SCALE GENOMIC DNA]</scope>
    <source>
        <strain evidence="2 3">DSM 26725</strain>
    </source>
</reference>
<feature type="transmembrane region" description="Helical" evidence="1">
    <location>
        <begin position="55"/>
        <end position="73"/>
    </location>
</feature>
<protein>
    <submittedName>
        <fullName evidence="2">Uncharacterized protein</fullName>
    </submittedName>
</protein>
<evidence type="ECO:0000313" key="3">
    <source>
        <dbReference type="Proteomes" id="UP000256310"/>
    </source>
</evidence>
<gene>
    <name evidence="2" type="ORF">DFR46_1528</name>
</gene>
<comment type="caution">
    <text evidence="2">The sequence shown here is derived from an EMBL/GenBank/DDBJ whole genome shotgun (WGS) entry which is preliminary data.</text>
</comment>
<sequence>MRNGIFWIVSVLALLWSLTGLYDLYMTLTLNQDYLAQFPPQMLSMIEAFPEWRRLLWTTSVFLGVIAAALLLLRRVMAERAFWATAVMMAIGFLGYDLPFADGITAYGTFGVVFSLILIAIQILLALYARWAARHGLLK</sequence>
<proteinExistence type="predicted"/>
<keyword evidence="1" id="KW-0812">Transmembrane</keyword>
<dbReference type="Proteomes" id="UP000256310">
    <property type="component" value="Unassembled WGS sequence"/>
</dbReference>
<keyword evidence="3" id="KW-1185">Reference proteome</keyword>
<dbReference type="AlphaFoldDB" id="A0A3D9FF95"/>
<feature type="transmembrane region" description="Helical" evidence="1">
    <location>
        <begin position="80"/>
        <end position="98"/>
    </location>
</feature>
<dbReference type="EMBL" id="QRDP01000004">
    <property type="protein sequence ID" value="RED16505.1"/>
    <property type="molecule type" value="Genomic_DNA"/>
</dbReference>
<organism evidence="2 3">
    <name type="scientific">Parasphingopyxis lamellibrachiae</name>
    <dbReference type="NCBI Taxonomy" id="680125"/>
    <lineage>
        <taxon>Bacteria</taxon>
        <taxon>Pseudomonadati</taxon>
        <taxon>Pseudomonadota</taxon>
        <taxon>Alphaproteobacteria</taxon>
        <taxon>Sphingomonadales</taxon>
        <taxon>Sphingomonadaceae</taxon>
        <taxon>Parasphingopyxis</taxon>
    </lineage>
</organism>